<reference evidence="1 2" key="1">
    <citation type="submission" date="2018-09" db="EMBL/GenBank/DDBJ databases">
        <title>Evolutionary history of phycoerythrin pigmentation in the water bloom-forming cyanobacterium Microcystis aeruginosa.</title>
        <authorList>
            <person name="Tanabe Y."/>
            <person name="Tanabe Y."/>
            <person name="Yamaguchi H."/>
        </authorList>
    </citation>
    <scope>NUCLEOTIDE SEQUENCE [LARGE SCALE GENOMIC DNA]</scope>
    <source>
        <strain evidence="1 2">NIES-2521</strain>
    </source>
</reference>
<evidence type="ECO:0000313" key="2">
    <source>
        <dbReference type="Proteomes" id="UP000324689"/>
    </source>
</evidence>
<dbReference type="AlphaFoldDB" id="A0A5A5RQP5"/>
<name>A0A5A5RQP5_MICAE</name>
<accession>A0A5A5RQP5</accession>
<dbReference type="Proteomes" id="UP000324689">
    <property type="component" value="Unassembled WGS sequence"/>
</dbReference>
<protein>
    <submittedName>
        <fullName evidence="1">Uncharacterized protein</fullName>
    </submittedName>
</protein>
<sequence>MQEWTQATYKKLPQYLVKEINGLDQERFCAEVWLNEQKLGVPIEMALSALIIADRATKGKIWETLQYTGSHRG</sequence>
<gene>
    <name evidence="1" type="ORF">MiTs_00870</name>
</gene>
<dbReference type="SUPFAM" id="SSF54768">
    <property type="entry name" value="dsRNA-binding domain-like"/>
    <property type="match status" value="1"/>
</dbReference>
<proteinExistence type="predicted"/>
<organism evidence="1 2">
    <name type="scientific">Microcystis aeruginosa NIES-2521</name>
    <dbReference type="NCBI Taxonomy" id="2303983"/>
    <lineage>
        <taxon>Bacteria</taxon>
        <taxon>Bacillati</taxon>
        <taxon>Cyanobacteriota</taxon>
        <taxon>Cyanophyceae</taxon>
        <taxon>Oscillatoriophycideae</taxon>
        <taxon>Chroococcales</taxon>
        <taxon>Microcystaceae</taxon>
        <taxon>Microcystis</taxon>
    </lineage>
</organism>
<dbReference type="EMBL" id="BHVQ01000007">
    <property type="protein sequence ID" value="GCA78883.1"/>
    <property type="molecule type" value="Genomic_DNA"/>
</dbReference>
<comment type="caution">
    <text evidence="1">The sequence shown here is derived from an EMBL/GenBank/DDBJ whole genome shotgun (WGS) entry which is preliminary data.</text>
</comment>
<evidence type="ECO:0000313" key="1">
    <source>
        <dbReference type="EMBL" id="GCA78883.1"/>
    </source>
</evidence>